<reference evidence="1" key="1">
    <citation type="submission" date="2015-01" db="EMBL/GenBank/DDBJ databases">
        <title>The Genome Sequence of Cryptococcus gattii CA1280.</title>
        <authorList>
            <consortium name="The Broad Institute Genomics Platform"/>
            <person name="Cuomo C."/>
            <person name="Litvintseva A."/>
            <person name="Chen Y."/>
            <person name="Heitman J."/>
            <person name="Sun S."/>
            <person name="Springer D."/>
            <person name="Dromer F."/>
            <person name="Young S."/>
            <person name="Zeng Q."/>
            <person name="Gargeya S."/>
            <person name="Abouelleil A."/>
            <person name="Alvarado L."/>
            <person name="Chapman S.B."/>
            <person name="Gainer-Dewar J."/>
            <person name="Goldberg J."/>
            <person name="Griggs A."/>
            <person name="Gujja S."/>
            <person name="Hansen M."/>
            <person name="Howarth C."/>
            <person name="Imamovic A."/>
            <person name="Larimer J."/>
            <person name="Murphy C."/>
            <person name="Naylor J."/>
            <person name="Pearson M."/>
            <person name="Priest M."/>
            <person name="Roberts A."/>
            <person name="Saif S."/>
            <person name="Shea T."/>
            <person name="Sykes S."/>
            <person name="Wortman J."/>
            <person name="Nusbaum C."/>
            <person name="Birren B."/>
        </authorList>
    </citation>
    <scope>NUCLEOTIDE SEQUENCE [LARGE SCALE GENOMIC DNA]</scope>
    <source>
        <strain evidence="1">CA1280</strain>
    </source>
</reference>
<proteinExistence type="predicted"/>
<sequence length="171" mass="18048">MSVRLLCALGEKGSPRAGTGGLAGWDVDSNPVVDFTLKGLEICLVEEPIGVFEVLLGVKPDLKPVVEVTPTGLEMSSFLTWSFLGGIVTVDSLTRSPMAKVPAQLDNIINEAGVAIVKFGSSRRMQSAGEIKGGKRSNCCESGEKRNNLSPPKKDTVVTCLDSVIDDIAEG</sequence>
<evidence type="ECO:0000313" key="1">
    <source>
        <dbReference type="EMBL" id="KIR44692.1"/>
    </source>
</evidence>
<name>A0A0D0TE99_CRYGA</name>
<protein>
    <submittedName>
        <fullName evidence="1">Uncharacterized protein</fullName>
    </submittedName>
</protein>
<gene>
    <name evidence="1" type="ORF">I312_06030</name>
</gene>
<dbReference type="OrthoDB" id="10288935at2759"/>
<dbReference type="AlphaFoldDB" id="A0A0D0TE99"/>
<dbReference type="HOGENOM" id="CLU_132182_0_0_1"/>
<dbReference type="EMBL" id="KN847995">
    <property type="protein sequence ID" value="KIR44692.1"/>
    <property type="molecule type" value="Genomic_DNA"/>
</dbReference>
<accession>A0A0D0TE99</accession>
<organism evidence="1">
    <name type="scientific">Cryptococcus bacillisporus CA1280</name>
    <dbReference type="NCBI Taxonomy" id="1296109"/>
    <lineage>
        <taxon>Eukaryota</taxon>
        <taxon>Fungi</taxon>
        <taxon>Dikarya</taxon>
        <taxon>Basidiomycota</taxon>
        <taxon>Agaricomycotina</taxon>
        <taxon>Tremellomycetes</taxon>
        <taxon>Tremellales</taxon>
        <taxon>Cryptococcaceae</taxon>
        <taxon>Cryptococcus</taxon>
        <taxon>Cryptococcus gattii species complex</taxon>
    </lineage>
</organism>